<evidence type="ECO:0000256" key="2">
    <source>
        <dbReference type="ARBA" id="ARBA00008834"/>
    </source>
</evidence>
<keyword evidence="6 8" id="KW-0326">Glycosidase</keyword>
<dbReference type="GO" id="GO:0071555">
    <property type="term" value="P:cell wall organization"/>
    <property type="evidence" value="ECO:0007669"/>
    <property type="project" value="UniProtKB-KW"/>
</dbReference>
<comment type="caution">
    <text evidence="9">The sequence shown here is derived from an EMBL/GenBank/DDBJ whole genome shotgun (WGS) entry which is preliminary data.</text>
</comment>
<dbReference type="InterPro" id="IPR000743">
    <property type="entry name" value="Glyco_hydro_28"/>
</dbReference>
<evidence type="ECO:0000313" key="9">
    <source>
        <dbReference type="EMBL" id="KAF9589025.1"/>
    </source>
</evidence>
<comment type="subcellular location">
    <subcellularLocation>
        <location evidence="1">Secreted</location>
        <location evidence="1">Cell wall</location>
    </subcellularLocation>
</comment>
<dbReference type="SUPFAM" id="SSF51126">
    <property type="entry name" value="Pectin lyase-like"/>
    <property type="match status" value="1"/>
</dbReference>
<keyword evidence="5 8" id="KW-0378">Hydrolase</keyword>
<dbReference type="AlphaFoldDB" id="A0A835GWW9"/>
<evidence type="ECO:0000256" key="3">
    <source>
        <dbReference type="ARBA" id="ARBA00022512"/>
    </source>
</evidence>
<organism evidence="9 10">
    <name type="scientific">Coptis chinensis</name>
    <dbReference type="NCBI Taxonomy" id="261450"/>
    <lineage>
        <taxon>Eukaryota</taxon>
        <taxon>Viridiplantae</taxon>
        <taxon>Streptophyta</taxon>
        <taxon>Embryophyta</taxon>
        <taxon>Tracheophyta</taxon>
        <taxon>Spermatophyta</taxon>
        <taxon>Magnoliopsida</taxon>
        <taxon>Ranunculales</taxon>
        <taxon>Ranunculaceae</taxon>
        <taxon>Coptidoideae</taxon>
        <taxon>Coptis</taxon>
    </lineage>
</organism>
<dbReference type="PANTHER" id="PTHR31375">
    <property type="match status" value="1"/>
</dbReference>
<gene>
    <name evidence="9" type="ORF">IFM89_018264</name>
</gene>
<dbReference type="GO" id="GO:0005975">
    <property type="term" value="P:carbohydrate metabolic process"/>
    <property type="evidence" value="ECO:0007669"/>
    <property type="project" value="InterPro"/>
</dbReference>
<reference evidence="9 10" key="1">
    <citation type="submission" date="2020-10" db="EMBL/GenBank/DDBJ databases">
        <title>The Coptis chinensis genome and diversification of protoberbering-type alkaloids.</title>
        <authorList>
            <person name="Wang B."/>
            <person name="Shu S."/>
            <person name="Song C."/>
            <person name="Liu Y."/>
        </authorList>
    </citation>
    <scope>NUCLEOTIDE SEQUENCE [LARGE SCALE GENOMIC DNA]</scope>
    <source>
        <strain evidence="9">HL-2020</strain>
        <tissue evidence="9">Leaf</tissue>
    </source>
</reference>
<dbReference type="OrthoDB" id="187139at2759"/>
<evidence type="ECO:0000313" key="10">
    <source>
        <dbReference type="Proteomes" id="UP000631114"/>
    </source>
</evidence>
<proteinExistence type="inferred from homology"/>
<evidence type="ECO:0000256" key="7">
    <source>
        <dbReference type="ARBA" id="ARBA00023316"/>
    </source>
</evidence>
<evidence type="ECO:0000256" key="1">
    <source>
        <dbReference type="ARBA" id="ARBA00004191"/>
    </source>
</evidence>
<evidence type="ECO:0000256" key="4">
    <source>
        <dbReference type="ARBA" id="ARBA00022525"/>
    </source>
</evidence>
<keyword evidence="7" id="KW-0961">Cell wall biogenesis/degradation</keyword>
<keyword evidence="3" id="KW-0134">Cell wall</keyword>
<dbReference type="InterPro" id="IPR011050">
    <property type="entry name" value="Pectin_lyase_fold/virulence"/>
</dbReference>
<dbReference type="Gene3D" id="2.160.20.10">
    <property type="entry name" value="Single-stranded right-handed beta-helix, Pectin lyase-like"/>
    <property type="match status" value="1"/>
</dbReference>
<protein>
    <recommendedName>
        <fullName evidence="11">Polygalacturonase</fullName>
    </recommendedName>
</protein>
<sequence length="181" mass="19485">MLKAPSDLIDTEDWMTFNYINGLAISGRGSFNGQGALAWSKNQCSKGWALQIPRCHGISIGSLGKSDKEEVVRGITVKNCTFTDMDNGVRIKTWPSSPTTGIASNFTFEDIIIKNVKNPTVIGQQYCPHNLCDKKRRSQAVELSDIGLKYNGPDGGATSTCSNVKPILHGKVIPSASAVAP</sequence>
<dbReference type="EMBL" id="JADFTS010000009">
    <property type="protein sequence ID" value="KAF9589025.1"/>
    <property type="molecule type" value="Genomic_DNA"/>
</dbReference>
<dbReference type="Proteomes" id="UP000631114">
    <property type="component" value="Unassembled WGS sequence"/>
</dbReference>
<name>A0A835GWW9_9MAGN</name>
<dbReference type="Pfam" id="PF00295">
    <property type="entry name" value="Glyco_hydro_28"/>
    <property type="match status" value="1"/>
</dbReference>
<evidence type="ECO:0000256" key="8">
    <source>
        <dbReference type="RuleBase" id="RU361169"/>
    </source>
</evidence>
<accession>A0A835GWW9</accession>
<keyword evidence="10" id="KW-1185">Reference proteome</keyword>
<dbReference type="InterPro" id="IPR012334">
    <property type="entry name" value="Pectin_lyas_fold"/>
</dbReference>
<evidence type="ECO:0000256" key="5">
    <source>
        <dbReference type="ARBA" id="ARBA00022801"/>
    </source>
</evidence>
<evidence type="ECO:0000256" key="6">
    <source>
        <dbReference type="ARBA" id="ARBA00023295"/>
    </source>
</evidence>
<dbReference type="GO" id="GO:0004650">
    <property type="term" value="F:polygalacturonase activity"/>
    <property type="evidence" value="ECO:0007669"/>
    <property type="project" value="InterPro"/>
</dbReference>
<keyword evidence="4" id="KW-0964">Secreted</keyword>
<comment type="similarity">
    <text evidence="2 8">Belongs to the glycosyl hydrolase 28 family.</text>
</comment>
<evidence type="ECO:0008006" key="11">
    <source>
        <dbReference type="Google" id="ProtNLM"/>
    </source>
</evidence>